<accession>A0A2I0ACC3</accession>
<gene>
    <name evidence="1" type="ORF">AXF42_Ash009924</name>
</gene>
<dbReference type="EMBL" id="KZ451999">
    <property type="protein sequence ID" value="PKA53194.1"/>
    <property type="molecule type" value="Genomic_DNA"/>
</dbReference>
<organism evidence="1 2">
    <name type="scientific">Apostasia shenzhenica</name>
    <dbReference type="NCBI Taxonomy" id="1088818"/>
    <lineage>
        <taxon>Eukaryota</taxon>
        <taxon>Viridiplantae</taxon>
        <taxon>Streptophyta</taxon>
        <taxon>Embryophyta</taxon>
        <taxon>Tracheophyta</taxon>
        <taxon>Spermatophyta</taxon>
        <taxon>Magnoliopsida</taxon>
        <taxon>Liliopsida</taxon>
        <taxon>Asparagales</taxon>
        <taxon>Orchidaceae</taxon>
        <taxon>Apostasioideae</taxon>
        <taxon>Apostasia</taxon>
    </lineage>
</organism>
<dbReference type="Proteomes" id="UP000236161">
    <property type="component" value="Unassembled WGS sequence"/>
</dbReference>
<proteinExistence type="predicted"/>
<dbReference type="AlphaFoldDB" id="A0A2I0ACC3"/>
<keyword evidence="2" id="KW-1185">Reference proteome</keyword>
<name>A0A2I0ACC3_9ASPA</name>
<protein>
    <submittedName>
        <fullName evidence="1">Uncharacterized protein</fullName>
    </submittedName>
</protein>
<evidence type="ECO:0000313" key="1">
    <source>
        <dbReference type="EMBL" id="PKA53194.1"/>
    </source>
</evidence>
<sequence length="68" mass="8068">MVVLVLKSSKEIRQLNSEVAWVAQELVEHSTLERQDKAQFKADERELDCRWLELVSVQPIRSNYLKRQ</sequence>
<reference evidence="1 2" key="1">
    <citation type="journal article" date="2017" name="Nature">
        <title>The Apostasia genome and the evolution of orchids.</title>
        <authorList>
            <person name="Zhang G.Q."/>
            <person name="Liu K.W."/>
            <person name="Li Z."/>
            <person name="Lohaus R."/>
            <person name="Hsiao Y.Y."/>
            <person name="Niu S.C."/>
            <person name="Wang J.Y."/>
            <person name="Lin Y.C."/>
            <person name="Xu Q."/>
            <person name="Chen L.J."/>
            <person name="Yoshida K."/>
            <person name="Fujiwara S."/>
            <person name="Wang Z.W."/>
            <person name="Zhang Y.Q."/>
            <person name="Mitsuda N."/>
            <person name="Wang M."/>
            <person name="Liu G.H."/>
            <person name="Pecoraro L."/>
            <person name="Huang H.X."/>
            <person name="Xiao X.J."/>
            <person name="Lin M."/>
            <person name="Wu X.Y."/>
            <person name="Wu W.L."/>
            <person name="Chen Y.Y."/>
            <person name="Chang S.B."/>
            <person name="Sakamoto S."/>
            <person name="Ohme-Takagi M."/>
            <person name="Yagi M."/>
            <person name="Zeng S.J."/>
            <person name="Shen C.Y."/>
            <person name="Yeh C.M."/>
            <person name="Luo Y.B."/>
            <person name="Tsai W.C."/>
            <person name="Van de Peer Y."/>
            <person name="Liu Z.J."/>
        </authorList>
    </citation>
    <scope>NUCLEOTIDE SEQUENCE [LARGE SCALE GENOMIC DNA]</scope>
    <source>
        <strain evidence="2">cv. Shenzhen</strain>
        <tissue evidence="1">Stem</tissue>
    </source>
</reference>
<evidence type="ECO:0000313" key="2">
    <source>
        <dbReference type="Proteomes" id="UP000236161"/>
    </source>
</evidence>